<organism evidence="2 3">
    <name type="scientific">Pseudoalteromonas luteoviolacea (strain 2ta16)</name>
    <dbReference type="NCBI Taxonomy" id="1353533"/>
    <lineage>
        <taxon>Bacteria</taxon>
        <taxon>Pseudomonadati</taxon>
        <taxon>Pseudomonadota</taxon>
        <taxon>Gammaproteobacteria</taxon>
        <taxon>Alteromonadales</taxon>
        <taxon>Pseudoalteromonadaceae</taxon>
        <taxon>Pseudoalteromonas</taxon>
    </lineage>
</organism>
<dbReference type="EMBL" id="AUSV01000044">
    <property type="protein sequence ID" value="ESP92816.1"/>
    <property type="molecule type" value="Genomic_DNA"/>
</dbReference>
<dbReference type="GeneID" id="29922310"/>
<feature type="coiled-coil region" evidence="1">
    <location>
        <begin position="51"/>
        <end position="111"/>
    </location>
</feature>
<dbReference type="PATRIC" id="fig|1353533.3.peg.2960"/>
<dbReference type="Proteomes" id="UP000017820">
    <property type="component" value="Unassembled WGS sequence"/>
</dbReference>
<comment type="caution">
    <text evidence="2">The sequence shown here is derived from an EMBL/GenBank/DDBJ whole genome shotgun (WGS) entry which is preliminary data.</text>
</comment>
<dbReference type="RefSeq" id="WP_023399845.1">
    <property type="nucleotide sequence ID" value="NZ_AUSV01000044.1"/>
</dbReference>
<name>V4H5S9_PSEL2</name>
<protein>
    <submittedName>
        <fullName evidence="2">Uncharacterized protein</fullName>
    </submittedName>
</protein>
<keyword evidence="1" id="KW-0175">Coiled coil</keyword>
<dbReference type="AlphaFoldDB" id="V4H5S9"/>
<evidence type="ECO:0000313" key="3">
    <source>
        <dbReference type="Proteomes" id="UP000017820"/>
    </source>
</evidence>
<accession>V4H5S9</accession>
<gene>
    <name evidence="2" type="ORF">PL2TA16_04014</name>
</gene>
<proteinExistence type="predicted"/>
<evidence type="ECO:0000256" key="1">
    <source>
        <dbReference type="SAM" id="Coils"/>
    </source>
</evidence>
<evidence type="ECO:0000313" key="2">
    <source>
        <dbReference type="EMBL" id="ESP92816.1"/>
    </source>
</evidence>
<sequence>MSKSENTRLELLNAIDRILSGKTIRVDAKRGLSAIAVEEEANLGNGSAYYYKDVIEKIKQLKSNAATKKQAQQSSDVTKLREKLANEKRLKEKYRDELARLKEEMSLMAATHNALALSNHQFLKRINDLECENHLLKGEKG</sequence>
<reference evidence="2 3" key="1">
    <citation type="submission" date="2013-07" db="EMBL/GenBank/DDBJ databases">
        <title>Draft genome sequence of Pseudoalteromonas luteoviolacea 2ta16.</title>
        <authorList>
            <person name="Allen E.E."/>
            <person name="Azam F."/>
            <person name="Podell S."/>
        </authorList>
    </citation>
    <scope>NUCLEOTIDE SEQUENCE [LARGE SCALE GENOMIC DNA]</scope>
    <source>
        <strain evidence="2 3">2ta16</strain>
    </source>
</reference>